<organism evidence="6 7">
    <name type="scientific">Actinomyces denticolens</name>
    <dbReference type="NCBI Taxonomy" id="52767"/>
    <lineage>
        <taxon>Bacteria</taxon>
        <taxon>Bacillati</taxon>
        <taxon>Actinomycetota</taxon>
        <taxon>Actinomycetes</taxon>
        <taxon>Actinomycetales</taxon>
        <taxon>Actinomycetaceae</taxon>
        <taxon>Actinomyces</taxon>
    </lineage>
</organism>
<keyword evidence="7" id="KW-1185">Reference proteome</keyword>
<evidence type="ECO:0000256" key="4">
    <source>
        <dbReference type="ARBA" id="ARBA00022679"/>
    </source>
</evidence>
<evidence type="ECO:0000256" key="2">
    <source>
        <dbReference type="ARBA" id="ARBA00006739"/>
    </source>
</evidence>
<feature type="domain" description="Glycosyltransferase 2-like" evidence="5">
    <location>
        <begin position="30"/>
        <end position="182"/>
    </location>
</feature>
<dbReference type="Pfam" id="PF00535">
    <property type="entry name" value="Glycos_transf_2"/>
    <property type="match status" value="1"/>
</dbReference>
<evidence type="ECO:0000313" key="6">
    <source>
        <dbReference type="EMBL" id="SHI29147.1"/>
    </source>
</evidence>
<keyword evidence="4" id="KW-0808">Transferase</keyword>
<dbReference type="Proteomes" id="UP000184390">
    <property type="component" value="Unassembled WGS sequence"/>
</dbReference>
<dbReference type="CDD" id="cd02526">
    <property type="entry name" value="GT2_RfbF_like"/>
    <property type="match status" value="1"/>
</dbReference>
<proteinExistence type="inferred from homology"/>
<name>A0ABY1HY09_9ACTO</name>
<evidence type="ECO:0000259" key="5">
    <source>
        <dbReference type="Pfam" id="PF00535"/>
    </source>
</evidence>
<evidence type="ECO:0000313" key="7">
    <source>
        <dbReference type="Proteomes" id="UP000184390"/>
    </source>
</evidence>
<dbReference type="EMBL" id="FQYL01000001">
    <property type="protein sequence ID" value="SHI29147.1"/>
    <property type="molecule type" value="Genomic_DNA"/>
</dbReference>
<dbReference type="Gene3D" id="3.90.550.10">
    <property type="entry name" value="Spore Coat Polysaccharide Biosynthesis Protein SpsA, Chain A"/>
    <property type="match status" value="1"/>
</dbReference>
<dbReference type="RefSeq" id="WP_073451050.1">
    <property type="nucleotide sequence ID" value="NZ_FQYL01000001.1"/>
</dbReference>
<dbReference type="InterPro" id="IPR001173">
    <property type="entry name" value="Glyco_trans_2-like"/>
</dbReference>
<dbReference type="SUPFAM" id="SSF53448">
    <property type="entry name" value="Nucleotide-diphospho-sugar transferases"/>
    <property type="match status" value="1"/>
</dbReference>
<accession>A0ABY1HY09</accession>
<evidence type="ECO:0000256" key="1">
    <source>
        <dbReference type="ARBA" id="ARBA00004776"/>
    </source>
</evidence>
<protein>
    <submittedName>
        <fullName evidence="6">Rhamnosyltransferase</fullName>
    </submittedName>
</protein>
<dbReference type="PANTHER" id="PTHR43179:SF12">
    <property type="entry name" value="GALACTOFURANOSYLTRANSFERASE GLFT2"/>
    <property type="match status" value="1"/>
</dbReference>
<comment type="caution">
    <text evidence="6">The sequence shown here is derived from an EMBL/GenBank/DDBJ whole genome shotgun (WGS) entry which is preliminary data.</text>
</comment>
<gene>
    <name evidence="6" type="ORF">SAMN05216246_10189</name>
</gene>
<keyword evidence="3" id="KW-0328">Glycosyltransferase</keyword>
<comment type="similarity">
    <text evidence="2">Belongs to the glycosyltransferase 2 family.</text>
</comment>
<comment type="pathway">
    <text evidence="1">Cell wall biogenesis; cell wall polysaccharide biosynthesis.</text>
</comment>
<dbReference type="InterPro" id="IPR029044">
    <property type="entry name" value="Nucleotide-diphossugar_trans"/>
</dbReference>
<evidence type="ECO:0000256" key="3">
    <source>
        <dbReference type="ARBA" id="ARBA00022676"/>
    </source>
</evidence>
<reference evidence="6 7" key="1">
    <citation type="submission" date="2016-11" db="EMBL/GenBank/DDBJ databases">
        <authorList>
            <person name="Varghese N."/>
            <person name="Submissions S."/>
        </authorList>
    </citation>
    <scope>NUCLEOTIDE SEQUENCE [LARGE SCALE GENOMIC DNA]</scope>
    <source>
        <strain evidence="6 7">PA</strain>
    </source>
</reference>
<dbReference type="PANTHER" id="PTHR43179">
    <property type="entry name" value="RHAMNOSYLTRANSFERASE WBBL"/>
    <property type="match status" value="1"/>
</dbReference>
<sequence length="314" mass="34322">MNEPGISPVNSATTTIAVVVTYEPGPLGGLLEALTPQCEAVVVVDNGSAAPGLERAREACAAHGARLIELGENLGIAAAQNRGIAAARDQGARYVLLSDQDSIPSPTMVAQLLEAIGEDARIAAVGPLPTEEREGADELVYVDRGWSPKRATRAELSRPRLDVAFLIASGCLVRMSALEEIGPMREDLFIDHVDLEWGVRARRAGWRLVAVPAARLAHSLGDEVVRLPGREQPIHVHAPIRNYYILRNTLALVGRGSPLPARWRVRYSYWAAKYALFNAALPNRRAERHRMLRRGLADGLRRRLGPYASRHPDR</sequence>